<proteinExistence type="predicted"/>
<protein>
    <submittedName>
        <fullName evidence="1">Uncharacterized protein</fullName>
    </submittedName>
</protein>
<evidence type="ECO:0000313" key="1">
    <source>
        <dbReference type="EMBL" id="GAA2947134.1"/>
    </source>
</evidence>
<name>A0ABN3XDY7_9ACTN</name>
<dbReference type="RefSeq" id="WP_344496197.1">
    <property type="nucleotide sequence ID" value="NZ_BAAAUD010000036.1"/>
</dbReference>
<accession>A0ABN3XDY7</accession>
<evidence type="ECO:0000313" key="2">
    <source>
        <dbReference type="Proteomes" id="UP001500403"/>
    </source>
</evidence>
<keyword evidence="2" id="KW-1185">Reference proteome</keyword>
<organism evidence="1 2">
    <name type="scientific">Streptomyces enissocaesilis</name>
    <dbReference type="NCBI Taxonomy" id="332589"/>
    <lineage>
        <taxon>Bacteria</taxon>
        <taxon>Bacillati</taxon>
        <taxon>Actinomycetota</taxon>
        <taxon>Actinomycetes</taxon>
        <taxon>Kitasatosporales</taxon>
        <taxon>Streptomycetaceae</taxon>
        <taxon>Streptomyces</taxon>
        <taxon>Streptomyces rochei group</taxon>
    </lineage>
</organism>
<comment type="caution">
    <text evidence="1">The sequence shown here is derived from an EMBL/GenBank/DDBJ whole genome shotgun (WGS) entry which is preliminary data.</text>
</comment>
<dbReference type="Proteomes" id="UP001500403">
    <property type="component" value="Unassembled WGS sequence"/>
</dbReference>
<gene>
    <name evidence="1" type="ORF">GCM10010446_35450</name>
</gene>
<reference evidence="1 2" key="1">
    <citation type="journal article" date="2019" name="Int. J. Syst. Evol. Microbiol.">
        <title>The Global Catalogue of Microorganisms (GCM) 10K type strain sequencing project: providing services to taxonomists for standard genome sequencing and annotation.</title>
        <authorList>
            <consortium name="The Broad Institute Genomics Platform"/>
            <consortium name="The Broad Institute Genome Sequencing Center for Infectious Disease"/>
            <person name="Wu L."/>
            <person name="Ma J."/>
        </authorList>
    </citation>
    <scope>NUCLEOTIDE SEQUENCE [LARGE SCALE GENOMIC DNA]</scope>
    <source>
        <strain evidence="1 2">JCM 9088</strain>
    </source>
</reference>
<sequence>MTNVRLQLCFGYDGAHWAGLTTDSRTVGAADITPVDSLRPHA</sequence>
<dbReference type="EMBL" id="BAAAUD010000036">
    <property type="protein sequence ID" value="GAA2947134.1"/>
    <property type="molecule type" value="Genomic_DNA"/>
</dbReference>